<comment type="similarity">
    <text evidence="1">Belongs to the type-I restriction system S methylase family.</text>
</comment>
<keyword evidence="5" id="KW-0378">Hydrolase</keyword>
<organism evidence="5 6">
    <name type="scientific">Oxalobacter aliiformigenes</name>
    <dbReference type="NCBI Taxonomy" id="2946593"/>
    <lineage>
        <taxon>Bacteria</taxon>
        <taxon>Pseudomonadati</taxon>
        <taxon>Pseudomonadota</taxon>
        <taxon>Betaproteobacteria</taxon>
        <taxon>Burkholderiales</taxon>
        <taxon>Oxalobacteraceae</taxon>
        <taxon>Oxalobacter</taxon>
    </lineage>
</organism>
<name>A0ABY7JII1_9BURK</name>
<dbReference type="PANTHER" id="PTHR30408:SF13">
    <property type="entry name" value="TYPE I RESTRICTION ENZYME HINDI SPECIFICITY SUBUNIT"/>
    <property type="match status" value="1"/>
</dbReference>
<dbReference type="RefSeq" id="WP_269264075.1">
    <property type="nucleotide sequence ID" value="NZ_CP098248.1"/>
</dbReference>
<protein>
    <submittedName>
        <fullName evidence="5">Restriction endonuclease subunit S</fullName>
    </submittedName>
</protein>
<keyword evidence="5" id="KW-0255">Endonuclease</keyword>
<dbReference type="InterPro" id="IPR000055">
    <property type="entry name" value="Restrct_endonuc_typeI_TRD"/>
</dbReference>
<keyword evidence="6" id="KW-1185">Reference proteome</keyword>
<dbReference type="InterPro" id="IPR044946">
    <property type="entry name" value="Restrct_endonuc_typeI_TRD_sf"/>
</dbReference>
<dbReference type="InterPro" id="IPR052021">
    <property type="entry name" value="Type-I_RS_S_subunit"/>
</dbReference>
<gene>
    <name evidence="5" type="ORF">NB645_07130</name>
</gene>
<reference evidence="5" key="1">
    <citation type="journal article" date="2022" name="Front. Microbiol.">
        <title>New perspectives on an old grouping: The genomic and phenotypic variability of Oxalobacter formigenes and the implications for calcium oxalate stone prevention.</title>
        <authorList>
            <person name="Chmiel J.A."/>
            <person name="Carr C."/>
            <person name="Stuivenberg G.A."/>
            <person name="Venema R."/>
            <person name="Chanyi R.M."/>
            <person name="Al K.F."/>
            <person name="Giguere D."/>
            <person name="Say H."/>
            <person name="Akouris P.P."/>
            <person name="Dominguez Romero S.A."/>
            <person name="Kwong A."/>
            <person name="Tai V."/>
            <person name="Koval S.F."/>
            <person name="Razvi H."/>
            <person name="Bjazevic J."/>
            <person name="Burton J.P."/>
        </authorList>
    </citation>
    <scope>NUCLEOTIDE SEQUENCE</scope>
    <source>
        <strain evidence="5">HOxNP-1</strain>
    </source>
</reference>
<feature type="domain" description="Type I restriction modification DNA specificity" evidence="4">
    <location>
        <begin position="11"/>
        <end position="145"/>
    </location>
</feature>
<accession>A0ABY7JII1</accession>
<proteinExistence type="inferred from homology"/>
<dbReference type="GO" id="GO:0004519">
    <property type="term" value="F:endonuclease activity"/>
    <property type="evidence" value="ECO:0007669"/>
    <property type="project" value="UniProtKB-KW"/>
</dbReference>
<dbReference type="PANTHER" id="PTHR30408">
    <property type="entry name" value="TYPE-1 RESTRICTION ENZYME ECOKI SPECIFICITY PROTEIN"/>
    <property type="match status" value="1"/>
</dbReference>
<dbReference type="SUPFAM" id="SSF116734">
    <property type="entry name" value="DNA methylase specificity domain"/>
    <property type="match status" value="2"/>
</dbReference>
<keyword evidence="5" id="KW-0540">Nuclease</keyword>
<evidence type="ECO:0000313" key="6">
    <source>
        <dbReference type="Proteomes" id="UP001164794"/>
    </source>
</evidence>
<evidence type="ECO:0000313" key="5">
    <source>
        <dbReference type="EMBL" id="WAV96598.1"/>
    </source>
</evidence>
<dbReference type="EMBL" id="CP098248">
    <property type="protein sequence ID" value="WAV96598.1"/>
    <property type="molecule type" value="Genomic_DNA"/>
</dbReference>
<keyword evidence="3" id="KW-0238">DNA-binding</keyword>
<dbReference type="Gene3D" id="3.90.220.20">
    <property type="entry name" value="DNA methylase specificity domains"/>
    <property type="match status" value="2"/>
</dbReference>
<evidence type="ECO:0000256" key="1">
    <source>
        <dbReference type="ARBA" id="ARBA00010923"/>
    </source>
</evidence>
<evidence type="ECO:0000256" key="2">
    <source>
        <dbReference type="ARBA" id="ARBA00022747"/>
    </source>
</evidence>
<dbReference type="Proteomes" id="UP001164794">
    <property type="component" value="Chromosome"/>
</dbReference>
<dbReference type="Pfam" id="PF01420">
    <property type="entry name" value="Methylase_S"/>
    <property type="match status" value="2"/>
</dbReference>
<sequence>MKVKLGKYVYIQTGKLDANAAVENGEYPFFTCSAIPLAIDSYRYDCECVLIAGNGDLNVKYYKGKFNAYQRTYIIESATPALYVPYLYRFFCKYITTLRNHAIGGVIKYIKLEHLSDVLIEIPSISIQKEICKKFQQLDKIIEARERQLCLLDQLIKSQFIVLTSGRDVSKVKLSSVVERDICKIKTKFKPEDEIEYIDISSIDNVKHIISQTSTFLTKDAPSRAQQLVLNNDVLVSTVRPNLRNIAMNQKTSLNRVASSGFCVLRPKTIVPSFLFAIAMSDDFTNYLVRNTTGANYPAVSSKIILEYEIPLLPRHDQELFAQYCKQVDKSKFTIEQSLKKLETLKRSLMNKYFG</sequence>
<evidence type="ECO:0000256" key="3">
    <source>
        <dbReference type="ARBA" id="ARBA00023125"/>
    </source>
</evidence>
<feature type="domain" description="Type I restriction modification DNA specificity" evidence="4">
    <location>
        <begin position="171"/>
        <end position="341"/>
    </location>
</feature>
<evidence type="ECO:0000259" key="4">
    <source>
        <dbReference type="Pfam" id="PF01420"/>
    </source>
</evidence>
<keyword evidence="2" id="KW-0680">Restriction system</keyword>